<comment type="caution">
    <text evidence="1">The sequence shown here is derived from an EMBL/GenBank/DDBJ whole genome shotgun (WGS) entry which is preliminary data.</text>
</comment>
<dbReference type="AlphaFoldDB" id="A0A0G0JDC5"/>
<name>A0A0G0JDC5_9BACT</name>
<reference evidence="1 2" key="1">
    <citation type="journal article" date="2015" name="Nature">
        <title>rRNA introns, odd ribosomes, and small enigmatic genomes across a large radiation of phyla.</title>
        <authorList>
            <person name="Brown C.T."/>
            <person name="Hug L.A."/>
            <person name="Thomas B.C."/>
            <person name="Sharon I."/>
            <person name="Castelle C.J."/>
            <person name="Singh A."/>
            <person name="Wilkins M.J."/>
            <person name="Williams K.H."/>
            <person name="Banfield J.F."/>
        </authorList>
    </citation>
    <scope>NUCLEOTIDE SEQUENCE [LARGE SCALE GENOMIC DNA]</scope>
</reference>
<evidence type="ECO:0000313" key="2">
    <source>
        <dbReference type="Proteomes" id="UP000034235"/>
    </source>
</evidence>
<proteinExistence type="predicted"/>
<evidence type="ECO:0000313" key="1">
    <source>
        <dbReference type="EMBL" id="KKQ65663.1"/>
    </source>
</evidence>
<accession>A0A0G0JDC5</accession>
<gene>
    <name evidence="1" type="ORF">US86_C0009G0031</name>
</gene>
<protein>
    <submittedName>
        <fullName evidence="1">Uncharacterized protein</fullName>
    </submittedName>
</protein>
<dbReference type="EMBL" id="LBUP01000009">
    <property type="protein sequence ID" value="KKQ65663.1"/>
    <property type="molecule type" value="Genomic_DNA"/>
</dbReference>
<organism evidence="1 2">
    <name type="scientific">Candidatus Daviesbacteria bacterium GW2011_GWA2_38_24</name>
    <dbReference type="NCBI Taxonomy" id="1618422"/>
    <lineage>
        <taxon>Bacteria</taxon>
        <taxon>Candidatus Daviesiibacteriota</taxon>
    </lineage>
</organism>
<sequence>MQLLSLLSLVVISGLVISSFVPVSRIHLSGRGSVAGAQKDLQDQVKLSTSSGKQGFFKNNAGAVSTFPLQVNPETNELTVTTPKGSKVVTILPDQAMKNMLASRMMSYVTSVKADGELASINQLVTLEEQDGVLGYFVEGMKEHKLLGIIPIKTKVKAFVSAENGQVVKTEQSLLGRILNRVAF</sequence>
<dbReference type="Proteomes" id="UP000034235">
    <property type="component" value="Unassembled WGS sequence"/>
</dbReference>